<protein>
    <recommendedName>
        <fullName evidence="4">PorV/PorQ family protein</fullName>
    </recommendedName>
</protein>
<sequence length="360" mass="39924">MARPLLFALFLCPALAFGQARKYSNEFLQLGVGSRSFGMSGAVISSVDDVTASYWNPAGLMNMRTPTQASLMHSPYFSGIAKYDYAGMATFVQDNTAVIGASIIRFGVDDIPDTSELIDADGNINYDRVKSFSASDYAFLFSYARKHQNKNKKDSGLNYGGNIKIVHRKVGEFGKSWGFGIDVGAQYKYKRFVFSAVGRDITTTFNAWSYNPDKFETVYEYTGQTIPKNSTEITLPRLILGASYYAKVSEDFGVTTEANFSFTTDGRRNVLVAADPVSIDPVVGLEANYKKVIYLRGGIGNIQQTKDFDGKESYTFQPNMGLGIRLKNFSIDYALTNIGNQSDAIYSNVFSVRLDFEKKK</sequence>
<proteinExistence type="predicted"/>
<evidence type="ECO:0000313" key="2">
    <source>
        <dbReference type="EMBL" id="MFD1628388.1"/>
    </source>
</evidence>
<dbReference type="Gene3D" id="2.40.160.60">
    <property type="entry name" value="Outer membrane protein transport protein (OMPP1/FadL/TodX)"/>
    <property type="match status" value="1"/>
</dbReference>
<dbReference type="Proteomes" id="UP001597118">
    <property type="component" value="Unassembled WGS sequence"/>
</dbReference>
<dbReference type="RefSeq" id="WP_379660775.1">
    <property type="nucleotide sequence ID" value="NZ_JBHUDG010000001.1"/>
</dbReference>
<organism evidence="2 3">
    <name type="scientific">Pseudopedobacter beijingensis</name>
    <dbReference type="NCBI Taxonomy" id="1207056"/>
    <lineage>
        <taxon>Bacteria</taxon>
        <taxon>Pseudomonadati</taxon>
        <taxon>Bacteroidota</taxon>
        <taxon>Sphingobacteriia</taxon>
        <taxon>Sphingobacteriales</taxon>
        <taxon>Sphingobacteriaceae</taxon>
        <taxon>Pseudopedobacter</taxon>
    </lineage>
</organism>
<evidence type="ECO:0008006" key="4">
    <source>
        <dbReference type="Google" id="ProtNLM"/>
    </source>
</evidence>
<name>A0ABW4I821_9SPHI</name>
<feature type="signal peptide" evidence="1">
    <location>
        <begin position="1"/>
        <end position="16"/>
    </location>
</feature>
<reference evidence="3" key="1">
    <citation type="journal article" date="2019" name="Int. J. Syst. Evol. Microbiol.">
        <title>The Global Catalogue of Microorganisms (GCM) 10K type strain sequencing project: providing services to taxonomists for standard genome sequencing and annotation.</title>
        <authorList>
            <consortium name="The Broad Institute Genomics Platform"/>
            <consortium name="The Broad Institute Genome Sequencing Center for Infectious Disease"/>
            <person name="Wu L."/>
            <person name="Ma J."/>
        </authorList>
    </citation>
    <scope>NUCLEOTIDE SEQUENCE [LARGE SCALE GENOMIC DNA]</scope>
    <source>
        <strain evidence="3">CCUG 53762</strain>
    </source>
</reference>
<feature type="chain" id="PRO_5047305421" description="PorV/PorQ family protein" evidence="1">
    <location>
        <begin position="17"/>
        <end position="360"/>
    </location>
</feature>
<keyword evidence="3" id="KW-1185">Reference proteome</keyword>
<gene>
    <name evidence="2" type="ORF">ACFSAH_00790</name>
</gene>
<dbReference type="EMBL" id="JBHUDG010000001">
    <property type="protein sequence ID" value="MFD1628388.1"/>
    <property type="molecule type" value="Genomic_DNA"/>
</dbReference>
<accession>A0ABW4I821</accession>
<keyword evidence="1" id="KW-0732">Signal</keyword>
<comment type="caution">
    <text evidence="2">The sequence shown here is derived from an EMBL/GenBank/DDBJ whole genome shotgun (WGS) entry which is preliminary data.</text>
</comment>
<evidence type="ECO:0000313" key="3">
    <source>
        <dbReference type="Proteomes" id="UP001597118"/>
    </source>
</evidence>
<evidence type="ECO:0000256" key="1">
    <source>
        <dbReference type="SAM" id="SignalP"/>
    </source>
</evidence>